<gene>
    <name evidence="2" type="ORF">I41_37610</name>
</gene>
<protein>
    <submittedName>
        <fullName evidence="2">Uncharacterized protein</fullName>
    </submittedName>
</protein>
<dbReference type="KEGG" id="llh:I41_37610"/>
<keyword evidence="1" id="KW-0472">Membrane</keyword>
<feature type="transmembrane region" description="Helical" evidence="1">
    <location>
        <begin position="12"/>
        <end position="32"/>
    </location>
</feature>
<keyword evidence="1" id="KW-0812">Transmembrane</keyword>
<reference evidence="2 3" key="1">
    <citation type="submission" date="2019-02" db="EMBL/GenBank/DDBJ databases">
        <title>Deep-cultivation of Planctomycetes and their phenomic and genomic characterization uncovers novel biology.</title>
        <authorList>
            <person name="Wiegand S."/>
            <person name="Jogler M."/>
            <person name="Boedeker C."/>
            <person name="Pinto D."/>
            <person name="Vollmers J."/>
            <person name="Rivas-Marin E."/>
            <person name="Kohn T."/>
            <person name="Peeters S.H."/>
            <person name="Heuer A."/>
            <person name="Rast P."/>
            <person name="Oberbeckmann S."/>
            <person name="Bunk B."/>
            <person name="Jeske O."/>
            <person name="Meyerdierks A."/>
            <person name="Storesund J.E."/>
            <person name="Kallscheuer N."/>
            <person name="Luecker S."/>
            <person name="Lage O.M."/>
            <person name="Pohl T."/>
            <person name="Merkel B.J."/>
            <person name="Hornburger P."/>
            <person name="Mueller R.-W."/>
            <person name="Bruemmer F."/>
            <person name="Labrenz M."/>
            <person name="Spormann A.M."/>
            <person name="Op den Camp H."/>
            <person name="Overmann J."/>
            <person name="Amann R."/>
            <person name="Jetten M.S.M."/>
            <person name="Mascher T."/>
            <person name="Medema M.H."/>
            <person name="Devos D.P."/>
            <person name="Kaster A.-K."/>
            <person name="Ovreas L."/>
            <person name="Rohde M."/>
            <person name="Galperin M.Y."/>
            <person name="Jogler C."/>
        </authorList>
    </citation>
    <scope>NUCLEOTIDE SEQUENCE [LARGE SCALE GENOMIC DNA]</scope>
    <source>
        <strain evidence="2 3">I41</strain>
    </source>
</reference>
<accession>A0A517U1Q8</accession>
<dbReference type="AlphaFoldDB" id="A0A517U1Q8"/>
<evidence type="ECO:0000256" key="1">
    <source>
        <dbReference type="SAM" id="Phobius"/>
    </source>
</evidence>
<dbReference type="Proteomes" id="UP000317909">
    <property type="component" value="Chromosome"/>
</dbReference>
<evidence type="ECO:0000313" key="3">
    <source>
        <dbReference type="Proteomes" id="UP000317909"/>
    </source>
</evidence>
<evidence type="ECO:0000313" key="2">
    <source>
        <dbReference type="EMBL" id="QDT74564.1"/>
    </source>
</evidence>
<name>A0A517U1Q8_9BACT</name>
<sequence length="79" mass="8953">MANEVTMRFRLRFLLLYVMPWVAIVASVLSYPGNLSLDTPEAETPDGLVRAAVSYFVTVIFCFVWIRKAKRSKTPPETA</sequence>
<organism evidence="2 3">
    <name type="scientific">Lacipirellula limnantheis</name>
    <dbReference type="NCBI Taxonomy" id="2528024"/>
    <lineage>
        <taxon>Bacteria</taxon>
        <taxon>Pseudomonadati</taxon>
        <taxon>Planctomycetota</taxon>
        <taxon>Planctomycetia</taxon>
        <taxon>Pirellulales</taxon>
        <taxon>Lacipirellulaceae</taxon>
        <taxon>Lacipirellula</taxon>
    </lineage>
</organism>
<dbReference type="EMBL" id="CP036339">
    <property type="protein sequence ID" value="QDT74564.1"/>
    <property type="molecule type" value="Genomic_DNA"/>
</dbReference>
<keyword evidence="3" id="KW-1185">Reference proteome</keyword>
<keyword evidence="1" id="KW-1133">Transmembrane helix</keyword>
<feature type="transmembrane region" description="Helical" evidence="1">
    <location>
        <begin position="47"/>
        <end position="66"/>
    </location>
</feature>
<proteinExistence type="predicted"/>